<keyword evidence="5" id="KW-0460">Magnesium</keyword>
<dbReference type="PATRIC" id="fig|1838286.3.peg.3534"/>
<dbReference type="SFLD" id="SFLDS00005">
    <property type="entry name" value="Isoprenoid_Synthase_Type_I"/>
    <property type="match status" value="1"/>
</dbReference>
<comment type="similarity">
    <text evidence="2 7">Belongs to the FPP/GGPP synthase family.</text>
</comment>
<evidence type="ECO:0000256" key="1">
    <source>
        <dbReference type="ARBA" id="ARBA00001946"/>
    </source>
</evidence>
<name>A0A1D8AZS1_9BACT</name>
<accession>A0A1D8AZS1</accession>
<dbReference type="RefSeq" id="WP_083270452.1">
    <property type="nucleotide sequence ID" value="NZ_CP016094.1"/>
</dbReference>
<evidence type="ECO:0000256" key="5">
    <source>
        <dbReference type="ARBA" id="ARBA00022842"/>
    </source>
</evidence>
<dbReference type="GO" id="GO:0008299">
    <property type="term" value="P:isoprenoid biosynthetic process"/>
    <property type="evidence" value="ECO:0007669"/>
    <property type="project" value="UniProtKB-KW"/>
</dbReference>
<keyword evidence="4" id="KW-0479">Metal-binding</keyword>
<proteinExistence type="inferred from homology"/>
<dbReference type="Proteomes" id="UP000095228">
    <property type="component" value="Chromosome"/>
</dbReference>
<evidence type="ECO:0000256" key="3">
    <source>
        <dbReference type="ARBA" id="ARBA00022679"/>
    </source>
</evidence>
<evidence type="ECO:0000256" key="2">
    <source>
        <dbReference type="ARBA" id="ARBA00006706"/>
    </source>
</evidence>
<reference evidence="8 9" key="1">
    <citation type="submission" date="2016-06" db="EMBL/GenBank/DDBJ databases">
        <title>Three novel species with peptidoglycan cell walls form the new genus Lacunisphaera gen. nov. in the family Opitutaceae of the verrucomicrobial subdivision 4.</title>
        <authorList>
            <person name="Rast P."/>
            <person name="Gloeckner I."/>
            <person name="Jogler M."/>
            <person name="Boedeker C."/>
            <person name="Jeske O."/>
            <person name="Wiegand S."/>
            <person name="Reinhardt R."/>
            <person name="Schumann P."/>
            <person name="Rohde M."/>
            <person name="Spring S."/>
            <person name="Gloeckner F.O."/>
            <person name="Jogler C."/>
        </authorList>
    </citation>
    <scope>NUCLEOTIDE SEQUENCE [LARGE SCALE GENOMIC DNA]</scope>
    <source>
        <strain evidence="8 9">IG16b</strain>
    </source>
</reference>
<dbReference type="Gene3D" id="1.10.600.10">
    <property type="entry name" value="Farnesyl Diphosphate Synthase"/>
    <property type="match status" value="1"/>
</dbReference>
<evidence type="ECO:0000313" key="9">
    <source>
        <dbReference type="Proteomes" id="UP000095228"/>
    </source>
</evidence>
<dbReference type="KEGG" id="obg:Verru16b_03502"/>
<protein>
    <submittedName>
        <fullName evidence="8">Geranylgeranyl diphosphate synthase</fullName>
        <ecNumber evidence="8">2.5.1.29</ecNumber>
    </submittedName>
</protein>
<organism evidence="8 9">
    <name type="scientific">Lacunisphaera limnophila</name>
    <dbReference type="NCBI Taxonomy" id="1838286"/>
    <lineage>
        <taxon>Bacteria</taxon>
        <taxon>Pseudomonadati</taxon>
        <taxon>Verrucomicrobiota</taxon>
        <taxon>Opitutia</taxon>
        <taxon>Opitutales</taxon>
        <taxon>Opitutaceae</taxon>
        <taxon>Lacunisphaera</taxon>
    </lineage>
</organism>
<dbReference type="OrthoDB" id="9805316at2"/>
<dbReference type="PANTHER" id="PTHR43281">
    <property type="entry name" value="FARNESYL DIPHOSPHATE SYNTHASE"/>
    <property type="match status" value="1"/>
</dbReference>
<comment type="cofactor">
    <cofactor evidence="1">
        <name>Mg(2+)</name>
        <dbReference type="ChEBI" id="CHEBI:18420"/>
    </cofactor>
</comment>
<evidence type="ECO:0000256" key="4">
    <source>
        <dbReference type="ARBA" id="ARBA00022723"/>
    </source>
</evidence>
<evidence type="ECO:0000313" key="8">
    <source>
        <dbReference type="EMBL" id="AOS46396.1"/>
    </source>
</evidence>
<dbReference type="EMBL" id="CP016094">
    <property type="protein sequence ID" value="AOS46396.1"/>
    <property type="molecule type" value="Genomic_DNA"/>
</dbReference>
<dbReference type="SUPFAM" id="SSF48576">
    <property type="entry name" value="Terpenoid synthases"/>
    <property type="match status" value="1"/>
</dbReference>
<dbReference type="InterPro" id="IPR033749">
    <property type="entry name" value="Polyprenyl_synt_CS"/>
</dbReference>
<dbReference type="InterPro" id="IPR008949">
    <property type="entry name" value="Isoprenoid_synthase_dom_sf"/>
</dbReference>
<dbReference type="PANTHER" id="PTHR43281:SF1">
    <property type="entry name" value="FARNESYL DIPHOSPHATE SYNTHASE"/>
    <property type="match status" value="1"/>
</dbReference>
<dbReference type="AlphaFoldDB" id="A0A1D8AZS1"/>
<keyword evidence="3 7" id="KW-0808">Transferase</keyword>
<dbReference type="Pfam" id="PF00348">
    <property type="entry name" value="polyprenyl_synt"/>
    <property type="match status" value="1"/>
</dbReference>
<sequence length="299" mass="31958">MNKAPEVEGLNLAAILREHAPRSPGMETHLDAAITQAISSPGGLFRARLVATAARRHGLPEGTAGQLACAVEYFHAASLLLDDLPCMDDATVRRGQTCVHRVHGEATAILAALALINRAHVLIGFAYAAHPAAVRLQAVLCLDGCLGINGLVGGQARDLRFGEGPTGGREISRIAAAKTGALIKLALILPALNAAPGPVEFRLLKALALYWGQWFQACDDMKDVLATPQETGKDTGRDRALVRPNLVLALGPVAASRRLDRLERQIARTLGRLRQCGAQWDYLDQFQGVLVEKNRARAA</sequence>
<keyword evidence="6" id="KW-0414">Isoprene biosynthesis</keyword>
<dbReference type="PROSITE" id="PS00723">
    <property type="entry name" value="POLYPRENYL_SYNTHASE_1"/>
    <property type="match status" value="1"/>
</dbReference>
<evidence type="ECO:0000256" key="7">
    <source>
        <dbReference type="RuleBase" id="RU004466"/>
    </source>
</evidence>
<dbReference type="GO" id="GO:0004311">
    <property type="term" value="F:geranylgeranyl diphosphate synthase activity"/>
    <property type="evidence" value="ECO:0007669"/>
    <property type="project" value="UniProtKB-EC"/>
</dbReference>
<dbReference type="InterPro" id="IPR000092">
    <property type="entry name" value="Polyprenyl_synt"/>
</dbReference>
<evidence type="ECO:0000256" key="6">
    <source>
        <dbReference type="ARBA" id="ARBA00023229"/>
    </source>
</evidence>
<keyword evidence="9" id="KW-1185">Reference proteome</keyword>
<dbReference type="GO" id="GO:0046872">
    <property type="term" value="F:metal ion binding"/>
    <property type="evidence" value="ECO:0007669"/>
    <property type="project" value="UniProtKB-KW"/>
</dbReference>
<gene>
    <name evidence="8" type="primary">crtE</name>
    <name evidence="8" type="ORF">Verru16b_03502</name>
</gene>
<dbReference type="STRING" id="1838286.Verru16b_03502"/>
<dbReference type="EC" id="2.5.1.29" evidence="8"/>